<comment type="caution">
    <text evidence="16">The sequence shown here is derived from an EMBL/GenBank/DDBJ whole genome shotgun (WGS) entry which is preliminary data.</text>
</comment>
<evidence type="ECO:0000256" key="4">
    <source>
        <dbReference type="ARBA" id="ARBA00015492"/>
    </source>
</evidence>
<evidence type="ECO:0000256" key="5">
    <source>
        <dbReference type="ARBA" id="ARBA00022490"/>
    </source>
</evidence>
<evidence type="ECO:0000256" key="8">
    <source>
        <dbReference type="ARBA" id="ARBA00022695"/>
    </source>
</evidence>
<feature type="binding site" evidence="14">
    <location>
        <position position="154"/>
    </location>
    <ligand>
        <name>ATP</name>
        <dbReference type="ChEBI" id="CHEBI:30616"/>
    </ligand>
</feature>
<protein>
    <recommendedName>
        <fullName evidence="4 13">Threonylcarbamoyl-AMP synthase</fullName>
        <shortName evidence="13">TC-AMP synthase</shortName>
        <ecNumber evidence="3 13">2.7.7.87</ecNumber>
    </recommendedName>
    <alternativeName>
        <fullName evidence="11 13">L-threonylcarbamoyladenylate synthase</fullName>
    </alternativeName>
</protein>
<evidence type="ECO:0000256" key="14">
    <source>
        <dbReference type="PIRSR" id="PIRSR004930-1"/>
    </source>
</evidence>
<keyword evidence="10 13" id="KW-0067">ATP-binding</keyword>
<dbReference type="GO" id="GO:0005737">
    <property type="term" value="C:cytoplasm"/>
    <property type="evidence" value="ECO:0007669"/>
    <property type="project" value="UniProtKB-SubCell"/>
</dbReference>
<dbReference type="PROSITE" id="PS51163">
    <property type="entry name" value="YRDC"/>
    <property type="match status" value="1"/>
</dbReference>
<evidence type="ECO:0000256" key="2">
    <source>
        <dbReference type="ARBA" id="ARBA00007663"/>
    </source>
</evidence>
<dbReference type="GO" id="GO:0005524">
    <property type="term" value="F:ATP binding"/>
    <property type="evidence" value="ECO:0007669"/>
    <property type="project" value="UniProtKB-UniRule"/>
</dbReference>
<dbReference type="GO" id="GO:0061710">
    <property type="term" value="F:L-threonylcarbamoyladenylate synthase"/>
    <property type="evidence" value="ECO:0007669"/>
    <property type="project" value="UniProtKB-EC"/>
</dbReference>
<evidence type="ECO:0000256" key="1">
    <source>
        <dbReference type="ARBA" id="ARBA00004496"/>
    </source>
</evidence>
<dbReference type="Pfam" id="PF03481">
    <property type="entry name" value="Sua5_C"/>
    <property type="match status" value="1"/>
</dbReference>
<evidence type="ECO:0000256" key="13">
    <source>
        <dbReference type="PIRNR" id="PIRNR004930"/>
    </source>
</evidence>
<keyword evidence="9 13" id="KW-0547">Nucleotide-binding</keyword>
<evidence type="ECO:0000256" key="3">
    <source>
        <dbReference type="ARBA" id="ARBA00012584"/>
    </source>
</evidence>
<evidence type="ECO:0000256" key="9">
    <source>
        <dbReference type="ARBA" id="ARBA00022741"/>
    </source>
</evidence>
<comment type="function">
    <text evidence="13">Required for the formation of a threonylcarbamoyl group on adenosine at position 37 (t(6)A37) in tRNAs that read codons beginning with adenine.</text>
</comment>
<feature type="binding site" evidence="14">
    <location>
        <position position="38"/>
    </location>
    <ligand>
        <name>L-threonine</name>
        <dbReference type="ChEBI" id="CHEBI:57926"/>
    </ligand>
</feature>
<evidence type="ECO:0000256" key="10">
    <source>
        <dbReference type="ARBA" id="ARBA00022840"/>
    </source>
</evidence>
<evidence type="ECO:0000256" key="6">
    <source>
        <dbReference type="ARBA" id="ARBA00022679"/>
    </source>
</evidence>
<dbReference type="GO" id="GO:0003725">
    <property type="term" value="F:double-stranded RNA binding"/>
    <property type="evidence" value="ECO:0007669"/>
    <property type="project" value="UniProtKB-UniRule"/>
</dbReference>
<evidence type="ECO:0000313" key="17">
    <source>
        <dbReference type="Proteomes" id="UP000660708"/>
    </source>
</evidence>
<feature type="binding site" evidence="14">
    <location>
        <position position="120"/>
    </location>
    <ligand>
        <name>ATP</name>
        <dbReference type="ChEBI" id="CHEBI:30616"/>
    </ligand>
</feature>
<keyword evidence="7 13" id="KW-0819">tRNA processing</keyword>
<dbReference type="GO" id="GO:0000049">
    <property type="term" value="F:tRNA binding"/>
    <property type="evidence" value="ECO:0007669"/>
    <property type="project" value="TreeGrafter"/>
</dbReference>
<proteinExistence type="inferred from homology"/>
<feature type="binding site" evidence="14">
    <location>
        <position position="198"/>
    </location>
    <ligand>
        <name>ATP</name>
        <dbReference type="ChEBI" id="CHEBI:30616"/>
    </ligand>
</feature>
<dbReference type="InterPro" id="IPR010923">
    <property type="entry name" value="T(6)A37_SUA5"/>
</dbReference>
<feature type="binding site" evidence="14">
    <location>
        <position position="124"/>
    </location>
    <ligand>
        <name>L-threonine</name>
        <dbReference type="ChEBI" id="CHEBI:57926"/>
    </ligand>
</feature>
<dbReference type="InterPro" id="IPR006070">
    <property type="entry name" value="Sua5-like_dom"/>
</dbReference>
<keyword evidence="8 13" id="KW-0548">Nucleotidyltransferase</keyword>
<accession>A0A8I0T3V2</accession>
<dbReference type="InterPro" id="IPR050156">
    <property type="entry name" value="TC-AMP_synthase_SUA5"/>
</dbReference>
<dbReference type="Gene3D" id="3.90.870.10">
    <property type="entry name" value="DHBP synthase"/>
    <property type="match status" value="1"/>
</dbReference>
<feature type="binding site" evidence="14">
    <location>
        <position position="233"/>
    </location>
    <ligand>
        <name>ATP</name>
        <dbReference type="ChEBI" id="CHEBI:30616"/>
    </ligand>
</feature>
<comment type="catalytic activity">
    <reaction evidence="12 13">
        <text>L-threonine + hydrogencarbonate + ATP = L-threonylcarbamoyladenylate + diphosphate + H2O</text>
        <dbReference type="Rhea" id="RHEA:36407"/>
        <dbReference type="ChEBI" id="CHEBI:15377"/>
        <dbReference type="ChEBI" id="CHEBI:17544"/>
        <dbReference type="ChEBI" id="CHEBI:30616"/>
        <dbReference type="ChEBI" id="CHEBI:33019"/>
        <dbReference type="ChEBI" id="CHEBI:57926"/>
        <dbReference type="ChEBI" id="CHEBI:73682"/>
        <dbReference type="EC" id="2.7.7.87"/>
    </reaction>
</comment>
<feature type="binding site" evidence="14">
    <location>
        <position position="61"/>
    </location>
    <ligand>
        <name>ATP</name>
        <dbReference type="ChEBI" id="CHEBI:30616"/>
    </ligand>
</feature>
<evidence type="ECO:0000313" key="16">
    <source>
        <dbReference type="EMBL" id="MBE0346365.1"/>
    </source>
</evidence>
<dbReference type="Proteomes" id="UP000660708">
    <property type="component" value="Unassembled WGS sequence"/>
</dbReference>
<evidence type="ECO:0000256" key="12">
    <source>
        <dbReference type="ARBA" id="ARBA00048366"/>
    </source>
</evidence>
<dbReference type="EMBL" id="AQHF01000021">
    <property type="protein sequence ID" value="MBE0346365.1"/>
    <property type="molecule type" value="Genomic_DNA"/>
</dbReference>
<dbReference type="GO" id="GO:0006450">
    <property type="term" value="P:regulation of translational fidelity"/>
    <property type="evidence" value="ECO:0007669"/>
    <property type="project" value="TreeGrafter"/>
</dbReference>
<dbReference type="InterPro" id="IPR038385">
    <property type="entry name" value="Sua5/YwlC_C"/>
</dbReference>
<organism evidence="16 17">
    <name type="scientific">Pseudoalteromonas peptidolytica F12-50-A1</name>
    <dbReference type="NCBI Taxonomy" id="1315280"/>
    <lineage>
        <taxon>Bacteria</taxon>
        <taxon>Pseudomonadati</taxon>
        <taxon>Pseudomonadota</taxon>
        <taxon>Gammaproteobacteria</taxon>
        <taxon>Alteromonadales</taxon>
        <taxon>Pseudoalteromonadaceae</taxon>
        <taxon>Pseudoalteromonas</taxon>
    </lineage>
</organism>
<evidence type="ECO:0000256" key="7">
    <source>
        <dbReference type="ARBA" id="ARBA00022694"/>
    </source>
</evidence>
<dbReference type="PANTHER" id="PTHR17490">
    <property type="entry name" value="SUA5"/>
    <property type="match status" value="1"/>
</dbReference>
<dbReference type="NCBIfam" id="TIGR00057">
    <property type="entry name" value="L-threonylcarbamoyladenylate synthase"/>
    <property type="match status" value="1"/>
</dbReference>
<evidence type="ECO:0000259" key="15">
    <source>
        <dbReference type="PROSITE" id="PS51163"/>
    </source>
</evidence>
<dbReference type="RefSeq" id="WP_147389514.1">
    <property type="nucleotide sequence ID" value="NZ_AQHF01000021.1"/>
</dbReference>
<feature type="binding site" evidence="14">
    <location>
        <position position="146"/>
    </location>
    <ligand>
        <name>ATP</name>
        <dbReference type="ChEBI" id="CHEBI:30616"/>
    </ligand>
</feature>
<feature type="binding site" evidence="14">
    <location>
        <position position="184"/>
    </location>
    <ligand>
        <name>L-threonine</name>
        <dbReference type="ChEBI" id="CHEBI:57926"/>
    </ligand>
</feature>
<sequence>MGEASLTTLHLLATDPTAVTQAAELARDGQLVAVPTETVYGLAADANQPNAVKKIFAAKGRPADHPLIVHVADKSLVTQWAETLPDYFDALADAFWPGPLTIVAKKRAHVSDVVTGGHKTVGIRVPNHPAMLALLQQVQSGLAAPSANPYKKISPTTAEQVLFGLSGKIAAVLDGGSCEVGLESTIVDISSPTPRILRAGPITKADLEAVLNMEVEEPDVHTVAVPGNVKAHYQPSKRLTILSTQALTSRLQLGCAPNTGILYYSSEIESILSEHRDINELVDLKLGAEKTKYAQGLYYGLHQLDQSSATEILLEAPPRTPKWRDVNDRLMRAAAQ</sequence>
<dbReference type="Pfam" id="PF01300">
    <property type="entry name" value="Sua5_yciO_yrdC"/>
    <property type="match status" value="1"/>
</dbReference>
<dbReference type="PIRSF" id="PIRSF004930">
    <property type="entry name" value="Tln_factor_SUA5"/>
    <property type="match status" value="1"/>
</dbReference>
<name>A0A8I0T3V2_9GAMM</name>
<feature type="domain" description="YrdC-like" evidence="15">
    <location>
        <begin position="16"/>
        <end position="202"/>
    </location>
</feature>
<evidence type="ECO:0000256" key="11">
    <source>
        <dbReference type="ARBA" id="ARBA00029774"/>
    </source>
</evidence>
<dbReference type="SUPFAM" id="SSF55821">
    <property type="entry name" value="YrdC/RibB"/>
    <property type="match status" value="1"/>
</dbReference>
<dbReference type="InterPro" id="IPR005145">
    <property type="entry name" value="Sua5_C"/>
</dbReference>
<dbReference type="FunFam" id="3.90.870.10:FF:000009">
    <property type="entry name" value="Threonylcarbamoyl-AMP synthase, putative"/>
    <property type="match status" value="1"/>
</dbReference>
<dbReference type="AlphaFoldDB" id="A0A8I0T3V2"/>
<keyword evidence="17" id="KW-1185">Reference proteome</keyword>
<dbReference type="GO" id="GO:0008033">
    <property type="term" value="P:tRNA processing"/>
    <property type="evidence" value="ECO:0007669"/>
    <property type="project" value="UniProtKB-KW"/>
</dbReference>
<dbReference type="PANTHER" id="PTHR17490:SF16">
    <property type="entry name" value="THREONYLCARBAMOYL-AMP SYNTHASE"/>
    <property type="match status" value="1"/>
</dbReference>
<dbReference type="EC" id="2.7.7.87" evidence="3 13"/>
<comment type="similarity">
    <text evidence="2 13">Belongs to the SUA5 family.</text>
</comment>
<keyword evidence="6 13" id="KW-0808">Transferase</keyword>
<dbReference type="Gene3D" id="3.40.50.11030">
    <property type="entry name" value="Threonylcarbamoyl-AMP synthase, C-terminal domain"/>
    <property type="match status" value="1"/>
</dbReference>
<keyword evidence="5 13" id="KW-0963">Cytoplasm</keyword>
<dbReference type="InterPro" id="IPR017945">
    <property type="entry name" value="DHBP_synth_RibB-like_a/b_dom"/>
</dbReference>
<comment type="subcellular location">
    <subcellularLocation>
        <location evidence="1 13">Cytoplasm</location>
    </subcellularLocation>
</comment>
<feature type="binding site" evidence="14">
    <location>
        <position position="70"/>
    </location>
    <ligand>
        <name>L-threonine</name>
        <dbReference type="ChEBI" id="CHEBI:57926"/>
    </ligand>
</feature>
<feature type="binding site" evidence="14">
    <location>
        <position position="144"/>
    </location>
    <ligand>
        <name>ATP</name>
        <dbReference type="ChEBI" id="CHEBI:30616"/>
    </ligand>
</feature>
<gene>
    <name evidence="16" type="primary">tsaC</name>
    <name evidence="16" type="ORF">PPEP_a3565</name>
</gene>
<reference evidence="16 17" key="1">
    <citation type="submission" date="2015-06" db="EMBL/GenBank/DDBJ databases">
        <title>Genome sequence of Pseudoalteromonas peptidolytica.</title>
        <authorList>
            <person name="Xie B.-B."/>
            <person name="Rong J.-C."/>
            <person name="Qin Q.-L."/>
            <person name="Zhang Y.-Z."/>
        </authorList>
    </citation>
    <scope>NUCLEOTIDE SEQUENCE [LARGE SCALE GENOMIC DNA]</scope>
    <source>
        <strain evidence="16 17">F12-50-A1</strain>
    </source>
</reference>